<dbReference type="GO" id="GO:0010468">
    <property type="term" value="P:regulation of gene expression"/>
    <property type="evidence" value="ECO:0007669"/>
    <property type="project" value="TreeGrafter"/>
</dbReference>
<dbReference type="GO" id="GO:0005524">
    <property type="term" value="F:ATP binding"/>
    <property type="evidence" value="ECO:0007669"/>
    <property type="project" value="UniProtKB-KW"/>
</dbReference>
<dbReference type="PROSITE" id="PS50011">
    <property type="entry name" value="PROTEIN_KINASE_DOM"/>
    <property type="match status" value="1"/>
</dbReference>
<accession>A0A6G9E9I1</accession>
<evidence type="ECO:0000313" key="5">
    <source>
        <dbReference type="EMBL" id="QIP58335.1"/>
    </source>
</evidence>
<dbReference type="SMART" id="SM00220">
    <property type="entry name" value="S_TKc"/>
    <property type="match status" value="1"/>
</dbReference>
<dbReference type="InterPro" id="IPR008271">
    <property type="entry name" value="Ser/Thr_kinase_AS"/>
</dbReference>
<dbReference type="SMR" id="A0A6G9E9I1"/>
<keyword evidence="5" id="KW-0418">Kinase</keyword>
<evidence type="ECO:0000259" key="4">
    <source>
        <dbReference type="PROSITE" id="PS50011"/>
    </source>
</evidence>
<dbReference type="GO" id="GO:0004693">
    <property type="term" value="F:cyclin-dependent protein serine/threonine kinase activity"/>
    <property type="evidence" value="ECO:0007669"/>
    <property type="project" value="TreeGrafter"/>
</dbReference>
<dbReference type="GO" id="GO:0000307">
    <property type="term" value="C:cyclin-dependent protein kinase holoenzyme complex"/>
    <property type="evidence" value="ECO:0007669"/>
    <property type="project" value="TreeGrafter"/>
</dbReference>
<dbReference type="EMBL" id="MN215892">
    <property type="protein sequence ID" value="QIP58335.1"/>
    <property type="molecule type" value="Genomic_DNA"/>
</dbReference>
<evidence type="ECO:0000256" key="3">
    <source>
        <dbReference type="ARBA" id="ARBA00022840"/>
    </source>
</evidence>
<dbReference type="Pfam" id="PF00069">
    <property type="entry name" value="Pkinase"/>
    <property type="match status" value="1"/>
</dbReference>
<dbReference type="GO" id="GO:0007165">
    <property type="term" value="P:signal transduction"/>
    <property type="evidence" value="ECO:0007669"/>
    <property type="project" value="TreeGrafter"/>
</dbReference>
<protein>
    <submittedName>
        <fullName evidence="5">Serine/threonine-protein kinase</fullName>
    </submittedName>
</protein>
<dbReference type="SUPFAM" id="SSF56112">
    <property type="entry name" value="Protein kinase-like (PK-like)"/>
    <property type="match status" value="1"/>
</dbReference>
<comment type="similarity">
    <text evidence="1">Belongs to the protein kinase superfamily. CMGC Ser/Thr protein kinase family. CDC2/CDKX subfamily.</text>
</comment>
<keyword evidence="5" id="KW-0808">Transferase</keyword>
<evidence type="ECO:0000256" key="1">
    <source>
        <dbReference type="ARBA" id="ARBA00006485"/>
    </source>
</evidence>
<dbReference type="PANTHER" id="PTHR24056:SF537">
    <property type="entry name" value="KINASE, PUTATIVE-RELATED"/>
    <property type="match status" value="1"/>
</dbReference>
<dbReference type="InterPro" id="IPR011009">
    <property type="entry name" value="Kinase-like_dom_sf"/>
</dbReference>
<reference evidence="5" key="1">
    <citation type="submission" date="2019-07" db="EMBL/GenBank/DDBJ databases">
        <title>Detection of a gE-deleted PRV strain in an Italian red fox.</title>
        <authorList>
            <person name="Chiapponi C."/>
            <person name="Moreno A."/>
            <person name="Paniccia M."/>
            <person name="Sozzi E."/>
            <person name="Lavazza A."/>
            <person name="Morelli A."/>
            <person name="Silenti V."/>
            <person name="Gobbi M."/>
        </authorList>
    </citation>
    <scope>NUCLEOTIDE SEQUENCE</scope>
    <source>
        <strain evidence="5">Fox_It_29328_2018</strain>
    </source>
</reference>
<name>A0A6G9E9I1_SUHV</name>
<sequence>MLAMWRWVTKRSRLRRGHAHLGGNKGVRGICSLYLAGLSRGLSRVHAQRSHAATMADAGIPDEILYSDISDDEIIIDGDGDGDSSGDEDDDDGGLTRQAASRIATDLGFEVLQPLQSGSEGRVFVARRPGEADTVVLKVGQKPSTLMEGMLLKRLAHDNVMSLKQMLARGPVTCLVLPHFRCDLYSYLTMRDGPLDMRDAGRVIRSVLRGLAYLHGMRIMHRDVKAENIFLEDVDTVCLGDLGAARCNVAAPNFYGLAGTIETNAPEVLARDRYDTKVDVWGAGVVLFETLAYPKTIAGGDEPAINGEMHLIDLIRALGVHPEEFPPDTRLRSEFVRYAGTHRQPYTQYARVARLGLPETGAFLIYKMLTFDPVRRPSADEILNFGMWTV</sequence>
<dbReference type="Gene3D" id="1.10.510.10">
    <property type="entry name" value="Transferase(Phosphotransferase) domain 1"/>
    <property type="match status" value="1"/>
</dbReference>
<dbReference type="GO" id="GO:0030332">
    <property type="term" value="F:cyclin binding"/>
    <property type="evidence" value="ECO:0007669"/>
    <property type="project" value="TreeGrafter"/>
</dbReference>
<keyword evidence="2" id="KW-0547">Nucleotide-binding</keyword>
<dbReference type="PANTHER" id="PTHR24056">
    <property type="entry name" value="CELL DIVISION PROTEIN KINASE"/>
    <property type="match status" value="1"/>
</dbReference>
<feature type="domain" description="Protein kinase" evidence="4">
    <location>
        <begin position="109"/>
        <end position="389"/>
    </location>
</feature>
<proteinExistence type="inferred from homology"/>
<dbReference type="InterPro" id="IPR050108">
    <property type="entry name" value="CDK"/>
</dbReference>
<evidence type="ECO:0000256" key="2">
    <source>
        <dbReference type="ARBA" id="ARBA00022741"/>
    </source>
</evidence>
<organism evidence="5">
    <name type="scientific">Suid herpesvirus 1</name>
    <name type="common">SuHV-1</name>
    <name type="synonym">Pseudorabies virus</name>
    <dbReference type="NCBI Taxonomy" id="10345"/>
    <lineage>
        <taxon>Viruses</taxon>
        <taxon>Duplodnaviria</taxon>
        <taxon>Heunggongvirae</taxon>
        <taxon>Peploviricota</taxon>
        <taxon>Herviviricetes</taxon>
        <taxon>Herpesvirales</taxon>
        <taxon>Orthoherpesviridae</taxon>
        <taxon>Alphaherpesvirinae</taxon>
        <taxon>Varicellovirus</taxon>
        <taxon>Varicellovirus suidalpha1</taxon>
    </lineage>
</organism>
<keyword evidence="3" id="KW-0067">ATP-binding</keyword>
<dbReference type="PROSITE" id="PS00108">
    <property type="entry name" value="PROTEIN_KINASE_ST"/>
    <property type="match status" value="1"/>
</dbReference>
<dbReference type="CDD" id="cd00180">
    <property type="entry name" value="PKc"/>
    <property type="match status" value="1"/>
</dbReference>
<dbReference type="InterPro" id="IPR000719">
    <property type="entry name" value="Prot_kinase_dom"/>
</dbReference>